<evidence type="ECO:0000313" key="3">
    <source>
        <dbReference type="Proteomes" id="UP001180845"/>
    </source>
</evidence>
<dbReference type="SUPFAM" id="SSF46785">
    <property type="entry name" value="Winged helix' DNA-binding domain"/>
    <property type="match status" value="1"/>
</dbReference>
<dbReference type="Gene3D" id="1.10.10.10">
    <property type="entry name" value="Winged helix-like DNA-binding domain superfamily/Winged helix DNA-binding domain"/>
    <property type="match status" value="1"/>
</dbReference>
<dbReference type="EMBL" id="JAVDXW010000001">
    <property type="protein sequence ID" value="MDR7302873.1"/>
    <property type="molecule type" value="Genomic_DNA"/>
</dbReference>
<organism evidence="2 3">
    <name type="scientific">Haloactinomyces albus</name>
    <dbReference type="NCBI Taxonomy" id="1352928"/>
    <lineage>
        <taxon>Bacteria</taxon>
        <taxon>Bacillati</taxon>
        <taxon>Actinomycetota</taxon>
        <taxon>Actinomycetes</taxon>
        <taxon>Actinopolysporales</taxon>
        <taxon>Actinopolysporaceae</taxon>
        <taxon>Haloactinomyces</taxon>
    </lineage>
</organism>
<dbReference type="GO" id="GO:0016301">
    <property type="term" value="F:kinase activity"/>
    <property type="evidence" value="ECO:0007669"/>
    <property type="project" value="UniProtKB-KW"/>
</dbReference>
<accession>A0AAE3ZFZ0</accession>
<comment type="caution">
    <text evidence="2">The sequence shown here is derived from an EMBL/GenBank/DDBJ whole genome shotgun (WGS) entry which is preliminary data.</text>
</comment>
<evidence type="ECO:0000256" key="1">
    <source>
        <dbReference type="ARBA" id="ARBA00006479"/>
    </source>
</evidence>
<protein>
    <submittedName>
        <fullName evidence="2">NBD/HSP70 family sugar kinase/biotin operon repressor</fullName>
    </submittedName>
</protein>
<dbReference type="InterPro" id="IPR043129">
    <property type="entry name" value="ATPase_NBD"/>
</dbReference>
<keyword evidence="2" id="KW-0418">Kinase</keyword>
<dbReference type="PANTHER" id="PTHR18964">
    <property type="entry name" value="ROK (REPRESSOR, ORF, KINASE) FAMILY"/>
    <property type="match status" value="1"/>
</dbReference>
<dbReference type="RefSeq" id="WP_310274777.1">
    <property type="nucleotide sequence ID" value="NZ_JAVDXW010000001.1"/>
</dbReference>
<keyword evidence="2" id="KW-0808">Transferase</keyword>
<reference evidence="2" key="1">
    <citation type="submission" date="2023-07" db="EMBL/GenBank/DDBJ databases">
        <title>Sequencing the genomes of 1000 actinobacteria strains.</title>
        <authorList>
            <person name="Klenk H.-P."/>
        </authorList>
    </citation>
    <scope>NUCLEOTIDE SEQUENCE</scope>
    <source>
        <strain evidence="2">DSM 45977</strain>
    </source>
</reference>
<dbReference type="CDD" id="cd24076">
    <property type="entry name" value="ASKHA_ATPase_ROK_BsXylR-like"/>
    <property type="match status" value="1"/>
</dbReference>
<dbReference type="PANTHER" id="PTHR18964:SF149">
    <property type="entry name" value="BIFUNCTIONAL UDP-N-ACETYLGLUCOSAMINE 2-EPIMERASE_N-ACETYLMANNOSAMINE KINASE"/>
    <property type="match status" value="1"/>
</dbReference>
<dbReference type="InterPro" id="IPR036388">
    <property type="entry name" value="WH-like_DNA-bd_sf"/>
</dbReference>
<dbReference type="InterPro" id="IPR036390">
    <property type="entry name" value="WH_DNA-bd_sf"/>
</dbReference>
<dbReference type="Proteomes" id="UP001180845">
    <property type="component" value="Unassembled WGS sequence"/>
</dbReference>
<dbReference type="Gene3D" id="3.30.420.40">
    <property type="match status" value="2"/>
</dbReference>
<evidence type="ECO:0000313" key="2">
    <source>
        <dbReference type="EMBL" id="MDR7302873.1"/>
    </source>
</evidence>
<comment type="similarity">
    <text evidence="1">Belongs to the ROK (NagC/XylR) family.</text>
</comment>
<name>A0AAE3ZFZ0_9ACTN</name>
<keyword evidence="3" id="KW-1185">Reference proteome</keyword>
<sequence length="394" mass="41612">MTASTTQGRDPASLRRHNLRTLLRHLHLQGPTSRAELGEVTGLTRSAIADLVGELTTRGLVLEEGAGQPHTQRGRPPLIVSPRDESAYVLAVVVDVDTIGIGRVGLGGTILEEAETQHEHVSGDPTRSLDQLTGLVQEWLESTETSPVAIGVAVPGIVRARDGLIARAPNLGWRNLSLGDELRHRTGLSLPIVIGNEAGLAALAEHRRGAGREYSDLVYVSAGVGLGGGIITGDRLLTGHTGYGGEVGHMITHPGGRYCHCGGRGCWETEVGADALLRHAGVHDPADRHAALDALFVGADQAETPALEAFRALCTPVATGLANLINIFEPERIILGGLLRSLIRHAGDELRTALDDLRGLPELDVDLQPAQLGEHGRLLGAAEAAVNSFLARLD</sequence>
<dbReference type="InterPro" id="IPR000600">
    <property type="entry name" value="ROK"/>
</dbReference>
<dbReference type="Pfam" id="PF00480">
    <property type="entry name" value="ROK"/>
    <property type="match status" value="1"/>
</dbReference>
<gene>
    <name evidence="2" type="ORF">JOF55_003054</name>
</gene>
<dbReference type="SUPFAM" id="SSF53067">
    <property type="entry name" value="Actin-like ATPase domain"/>
    <property type="match status" value="1"/>
</dbReference>
<proteinExistence type="inferred from homology"/>
<dbReference type="AlphaFoldDB" id="A0AAE3ZFZ0"/>